<dbReference type="InterPro" id="IPR001021">
    <property type="entry name" value="Ribosomal_bL25_long"/>
</dbReference>
<dbReference type="Proteomes" id="UP001519924">
    <property type="component" value="Unassembled WGS sequence"/>
</dbReference>
<dbReference type="PANTHER" id="PTHR33284">
    <property type="entry name" value="RIBOSOMAL PROTEIN L25/GLN-TRNA SYNTHETASE, ANTI-CODON-BINDING DOMAIN-CONTAINING PROTEIN"/>
    <property type="match status" value="1"/>
</dbReference>
<keyword evidence="3 5" id="KW-0689">Ribosomal protein</keyword>
<comment type="subunit">
    <text evidence="5">Part of the 50S ribosomal subunit; part of the 5S rRNA/L5/L18/L25 subcomplex. Contacts the 5S rRNA. Binds to the 5S rRNA independently of L5 and L18.</text>
</comment>
<evidence type="ECO:0000256" key="1">
    <source>
        <dbReference type="ARBA" id="ARBA00022730"/>
    </source>
</evidence>
<dbReference type="InterPro" id="IPR020057">
    <property type="entry name" value="Ribosomal_bL25_b-dom"/>
</dbReference>
<dbReference type="RefSeq" id="WP_220118052.1">
    <property type="nucleotide sequence ID" value="NZ_JAHZUY010000036.1"/>
</dbReference>
<evidence type="ECO:0000256" key="2">
    <source>
        <dbReference type="ARBA" id="ARBA00022884"/>
    </source>
</evidence>
<dbReference type="InterPro" id="IPR020056">
    <property type="entry name" value="Rbsml_bL25/Gln-tRNA_synth_N"/>
</dbReference>
<dbReference type="SUPFAM" id="SSF50715">
    <property type="entry name" value="Ribosomal protein L25-like"/>
    <property type="match status" value="1"/>
</dbReference>
<evidence type="ECO:0000259" key="7">
    <source>
        <dbReference type="Pfam" id="PF01386"/>
    </source>
</evidence>
<feature type="compositionally biased region" description="Gly residues" evidence="6">
    <location>
        <begin position="219"/>
        <end position="236"/>
    </location>
</feature>
<evidence type="ECO:0000256" key="4">
    <source>
        <dbReference type="ARBA" id="ARBA00023274"/>
    </source>
</evidence>
<dbReference type="NCBIfam" id="NF004128">
    <property type="entry name" value="PRK05618.1-2"/>
    <property type="match status" value="1"/>
</dbReference>
<feature type="region of interest" description="Disordered" evidence="6">
    <location>
        <begin position="191"/>
        <end position="236"/>
    </location>
</feature>
<gene>
    <name evidence="5" type="primary">rplY</name>
    <name evidence="5" type="synonym">ctc</name>
    <name evidence="9" type="ORF">K1J50_12520</name>
</gene>
<feature type="domain" description="Large ribosomal subunit protein bL25 L25" evidence="7">
    <location>
        <begin position="7"/>
        <end position="95"/>
    </location>
</feature>
<dbReference type="EMBL" id="JAHZUY010000036">
    <property type="protein sequence ID" value="MBW8270308.1"/>
    <property type="molecule type" value="Genomic_DNA"/>
</dbReference>
<proteinExistence type="inferred from homology"/>
<reference evidence="9 10" key="1">
    <citation type="submission" date="2021-08" db="EMBL/GenBank/DDBJ databases">
        <title>Caldovatus sediminis gen. nov., sp. nov., a moderately thermophilic bacterium isolated from a hot spring.</title>
        <authorList>
            <person name="Hu C.-J."/>
            <person name="Li W.-J."/>
            <person name="Xian W.-D."/>
        </authorList>
    </citation>
    <scope>NUCLEOTIDE SEQUENCE [LARGE SCALE GENOMIC DNA]</scope>
    <source>
        <strain evidence="9 10">SYSU G05006</strain>
    </source>
</reference>
<accession>A0ABS7F451</accession>
<evidence type="ECO:0000259" key="8">
    <source>
        <dbReference type="Pfam" id="PF14693"/>
    </source>
</evidence>
<protein>
    <recommendedName>
        <fullName evidence="5">Large ribosomal subunit protein bL25</fullName>
    </recommendedName>
    <alternativeName>
        <fullName evidence="5">General stress protein CTC</fullName>
    </alternativeName>
</protein>
<comment type="similarity">
    <text evidence="5">Belongs to the bacterial ribosomal protein bL25 family. CTC subfamily.</text>
</comment>
<dbReference type="CDD" id="cd00495">
    <property type="entry name" value="Ribosomal_L25_TL5_CTC"/>
    <property type="match status" value="1"/>
</dbReference>
<evidence type="ECO:0000256" key="3">
    <source>
        <dbReference type="ARBA" id="ARBA00022980"/>
    </source>
</evidence>
<dbReference type="Gene3D" id="2.40.240.10">
    <property type="entry name" value="Ribosomal Protein L25, Chain P"/>
    <property type="match status" value="1"/>
</dbReference>
<feature type="domain" description="Large ribosomal subunit protein bL25 beta" evidence="8">
    <location>
        <begin position="104"/>
        <end position="188"/>
    </location>
</feature>
<keyword evidence="4 5" id="KW-0687">Ribonucleoprotein</keyword>
<dbReference type="HAMAP" id="MF_01334">
    <property type="entry name" value="Ribosomal_bL25_CTC"/>
    <property type="match status" value="1"/>
</dbReference>
<dbReference type="InterPro" id="IPR029751">
    <property type="entry name" value="Ribosomal_L25_dom"/>
</dbReference>
<comment type="caution">
    <text evidence="9">The sequence shown here is derived from an EMBL/GenBank/DDBJ whole genome shotgun (WGS) entry which is preliminary data.</text>
</comment>
<dbReference type="Pfam" id="PF14693">
    <property type="entry name" value="Ribosomal_TL5_C"/>
    <property type="match status" value="1"/>
</dbReference>
<keyword evidence="2 5" id="KW-0694">RNA-binding</keyword>
<evidence type="ECO:0000313" key="10">
    <source>
        <dbReference type="Proteomes" id="UP001519924"/>
    </source>
</evidence>
<dbReference type="Pfam" id="PF01386">
    <property type="entry name" value="Ribosomal_L25p"/>
    <property type="match status" value="1"/>
</dbReference>
<dbReference type="NCBIfam" id="TIGR00731">
    <property type="entry name" value="bL25_bact_ctc"/>
    <property type="match status" value="1"/>
</dbReference>
<dbReference type="InterPro" id="IPR037121">
    <property type="entry name" value="Ribosomal_bL25_C"/>
</dbReference>
<keyword evidence="10" id="KW-1185">Reference proteome</keyword>
<evidence type="ECO:0000313" key="9">
    <source>
        <dbReference type="EMBL" id="MBW8270308.1"/>
    </source>
</evidence>
<dbReference type="GO" id="GO:0005840">
    <property type="term" value="C:ribosome"/>
    <property type="evidence" value="ECO:0007669"/>
    <property type="project" value="UniProtKB-KW"/>
</dbReference>
<name>A0ABS7F451_9PROT</name>
<dbReference type="Gene3D" id="2.170.120.20">
    <property type="entry name" value="Ribosomal protein L25, beta domain"/>
    <property type="match status" value="1"/>
</dbReference>
<dbReference type="PANTHER" id="PTHR33284:SF1">
    <property type="entry name" value="RIBOSOMAL PROTEIN L25_GLN-TRNA SYNTHETASE, ANTI-CODON-BINDING DOMAIN-CONTAINING PROTEIN"/>
    <property type="match status" value="1"/>
</dbReference>
<evidence type="ECO:0000256" key="6">
    <source>
        <dbReference type="SAM" id="MobiDB-lite"/>
    </source>
</evidence>
<dbReference type="InterPro" id="IPR011035">
    <property type="entry name" value="Ribosomal_bL25/Gln-tRNA_synth"/>
</dbReference>
<comment type="function">
    <text evidence="5">This is one of the proteins that binds to the 5S RNA in the ribosome where it forms part of the central protuberance.</text>
</comment>
<organism evidence="9 10">
    <name type="scientific">Caldovatus aquaticus</name>
    <dbReference type="NCBI Taxonomy" id="2865671"/>
    <lineage>
        <taxon>Bacteria</taxon>
        <taxon>Pseudomonadati</taxon>
        <taxon>Pseudomonadota</taxon>
        <taxon>Alphaproteobacteria</taxon>
        <taxon>Acetobacterales</taxon>
        <taxon>Roseomonadaceae</taxon>
        <taxon>Caldovatus</taxon>
    </lineage>
</organism>
<dbReference type="InterPro" id="IPR020930">
    <property type="entry name" value="Ribosomal_uL5_bac-type"/>
</dbReference>
<sequence length="236" mass="25049">MVQTIRIEAVARERAGKGAARATRRAGQVPGVIYGAKREATLIALDPRDLMKELQKGGWQSHLYEVAVQGGATERALMRDVQFHPVTDRPIHVDFQRLAPGQHIRVRVPVTFLNEGTSPGLKAGGVLNVVRREVEVYADPDAVPERFEIDLGAAEIGDTLRWSSIRDHFGTRPVIADRDFVVATVAPPTTEAPEAAASNLPPPPPEAIRQKAAAAQPAAGGGKGGAKAGGGKGGKK</sequence>
<evidence type="ECO:0000256" key="5">
    <source>
        <dbReference type="HAMAP-Rule" id="MF_01334"/>
    </source>
</evidence>
<keyword evidence="1 5" id="KW-0699">rRNA-binding</keyword>